<dbReference type="InterPro" id="IPR002560">
    <property type="entry name" value="Transposase_DDE"/>
</dbReference>
<keyword evidence="4" id="KW-1185">Reference proteome</keyword>
<dbReference type="OrthoDB" id="46712at2"/>
<sequence length="42" mass="4920">MGLWHYTSRTWAAKGWARWLSWAVRSRLAPVKKVAATIKKHL</sequence>
<gene>
    <name evidence="3" type="ORF">FR698_08775</name>
    <name evidence="2" type="ORF">FR698_15200</name>
</gene>
<accession>A0A5C7EQG2</accession>
<evidence type="ECO:0000313" key="3">
    <source>
        <dbReference type="EMBL" id="TXF11860.1"/>
    </source>
</evidence>
<protein>
    <submittedName>
        <fullName evidence="2">Transposase</fullName>
    </submittedName>
</protein>
<dbReference type="EMBL" id="VPFL01000010">
    <property type="protein sequence ID" value="TXF11860.1"/>
    <property type="molecule type" value="Genomic_DNA"/>
</dbReference>
<comment type="caution">
    <text evidence="2">The sequence shown here is derived from an EMBL/GenBank/DDBJ whole genome shotgun (WGS) entry which is preliminary data.</text>
</comment>
<dbReference type="InParanoid" id="A0A5C7EQG2"/>
<evidence type="ECO:0000259" key="1">
    <source>
        <dbReference type="Pfam" id="PF01610"/>
    </source>
</evidence>
<organism evidence="2 4">
    <name type="scientific">Pelomicrobium methylotrophicum</name>
    <dbReference type="NCBI Taxonomy" id="2602750"/>
    <lineage>
        <taxon>Bacteria</taxon>
        <taxon>Pseudomonadati</taxon>
        <taxon>Pseudomonadota</taxon>
        <taxon>Hydrogenophilia</taxon>
        <taxon>Hydrogenophilia incertae sedis</taxon>
        <taxon>Pelomicrobium</taxon>
    </lineage>
</organism>
<dbReference type="Pfam" id="PF01610">
    <property type="entry name" value="DDE_Tnp_ISL3"/>
    <property type="match status" value="1"/>
</dbReference>
<dbReference type="AlphaFoldDB" id="A0A5C7EQG2"/>
<dbReference type="EMBL" id="VPFL01000030">
    <property type="protein sequence ID" value="TXF10447.1"/>
    <property type="molecule type" value="Genomic_DNA"/>
</dbReference>
<feature type="domain" description="Transposase IS204/IS1001/IS1096/IS1165 DDE" evidence="1">
    <location>
        <begin position="3"/>
        <end position="41"/>
    </location>
</feature>
<evidence type="ECO:0000313" key="2">
    <source>
        <dbReference type="EMBL" id="TXF10447.1"/>
    </source>
</evidence>
<dbReference type="Proteomes" id="UP000321201">
    <property type="component" value="Unassembled WGS sequence"/>
</dbReference>
<reference evidence="2 4" key="1">
    <citation type="submission" date="2019-08" db="EMBL/GenBank/DDBJ databases">
        <title>Pelomicrobium methylotrophicum gen. nov., sp. nov. a moderately thermophilic, facultatively anaerobic, lithoautotrophic and methylotrophic bacterium isolated from a terrestrial mud volcano.</title>
        <authorList>
            <person name="Slobodkina G.B."/>
            <person name="Merkel A.Y."/>
            <person name="Slobodkin A.I."/>
        </authorList>
    </citation>
    <scope>NUCLEOTIDE SEQUENCE [LARGE SCALE GENOMIC DNA]</scope>
    <source>
        <strain evidence="2 4">SM250</strain>
    </source>
</reference>
<name>A0A5C7EQG2_9PROT</name>
<evidence type="ECO:0000313" key="4">
    <source>
        <dbReference type="Proteomes" id="UP000321201"/>
    </source>
</evidence>
<proteinExistence type="predicted"/>